<dbReference type="PROSITE" id="PS51186">
    <property type="entry name" value="GNAT"/>
    <property type="match status" value="1"/>
</dbReference>
<dbReference type="PANTHER" id="PTHR43877">
    <property type="entry name" value="AMINOALKYLPHOSPHONATE N-ACETYLTRANSFERASE-RELATED-RELATED"/>
    <property type="match status" value="1"/>
</dbReference>
<dbReference type="AlphaFoldDB" id="A0A5B9DPT6"/>
<keyword evidence="4" id="KW-1185">Reference proteome</keyword>
<dbReference type="InterPro" id="IPR000182">
    <property type="entry name" value="GNAT_dom"/>
</dbReference>
<organism evidence="3 4">
    <name type="scientific">Paradevosia tibetensis</name>
    <dbReference type="NCBI Taxonomy" id="1447062"/>
    <lineage>
        <taxon>Bacteria</taxon>
        <taxon>Pseudomonadati</taxon>
        <taxon>Pseudomonadota</taxon>
        <taxon>Alphaproteobacteria</taxon>
        <taxon>Hyphomicrobiales</taxon>
        <taxon>Devosiaceae</taxon>
        <taxon>Paradevosia</taxon>
    </lineage>
</organism>
<evidence type="ECO:0000313" key="4">
    <source>
        <dbReference type="Proteomes" id="UP000321062"/>
    </source>
</evidence>
<dbReference type="EMBL" id="CP041690">
    <property type="protein sequence ID" value="QEE20955.1"/>
    <property type="molecule type" value="Genomic_DNA"/>
</dbReference>
<accession>A0A5B9DPT6</accession>
<evidence type="ECO:0000256" key="2">
    <source>
        <dbReference type="ARBA" id="ARBA00023315"/>
    </source>
</evidence>
<evidence type="ECO:0000256" key="1">
    <source>
        <dbReference type="ARBA" id="ARBA00022679"/>
    </source>
</evidence>
<sequence>MTHPFELRPATTEDRDALAELWHASASLPTVGPPQMPSRIELRERVDQEFAQGWVTTLAVTGNGLVGFVAIKPAVSVLDQLFVSPDHLGGGVGRALLGHAMAEMPAGFKLFTASANIRARRFYEAAGLVFVSEEPHPRSGHPVSHYRWHP</sequence>
<reference evidence="3 4" key="1">
    <citation type="journal article" date="2015" name="Int. J. Syst. Evol. Microbiol.">
        <title>Youhaiella tibetensis gen. nov., sp. nov., isolated from subsurface sediment.</title>
        <authorList>
            <person name="Wang Y.X."/>
            <person name="Huang F.Q."/>
            <person name="Nogi Y."/>
            <person name="Pang S.J."/>
            <person name="Wang P.K."/>
            <person name="Lv J."/>
        </authorList>
    </citation>
    <scope>NUCLEOTIDE SEQUENCE [LARGE SCALE GENOMIC DNA]</scope>
    <source>
        <strain evidence="4">fig4</strain>
    </source>
</reference>
<dbReference type="RefSeq" id="WP_147656261.1">
    <property type="nucleotide sequence ID" value="NZ_BMFM01000001.1"/>
</dbReference>
<dbReference type="Proteomes" id="UP000321062">
    <property type="component" value="Chromosome"/>
</dbReference>
<dbReference type="KEGG" id="yti:FNA67_12550"/>
<keyword evidence="2" id="KW-0012">Acyltransferase</keyword>
<dbReference type="InterPro" id="IPR050832">
    <property type="entry name" value="Bact_Acetyltransf"/>
</dbReference>
<gene>
    <name evidence="3" type="ORF">FNA67_12550</name>
</gene>
<name>A0A5B9DPT6_9HYPH</name>
<dbReference type="GO" id="GO:0016747">
    <property type="term" value="F:acyltransferase activity, transferring groups other than amino-acyl groups"/>
    <property type="evidence" value="ECO:0007669"/>
    <property type="project" value="InterPro"/>
</dbReference>
<protein>
    <submittedName>
        <fullName evidence="3">GNAT family N-acetyltransferase</fullName>
    </submittedName>
</protein>
<keyword evidence="1 3" id="KW-0808">Transferase</keyword>
<dbReference type="Pfam" id="PF00583">
    <property type="entry name" value="Acetyltransf_1"/>
    <property type="match status" value="1"/>
</dbReference>
<dbReference type="SUPFAM" id="SSF55729">
    <property type="entry name" value="Acyl-CoA N-acyltransferases (Nat)"/>
    <property type="match status" value="1"/>
</dbReference>
<dbReference type="InterPro" id="IPR016181">
    <property type="entry name" value="Acyl_CoA_acyltransferase"/>
</dbReference>
<evidence type="ECO:0000313" key="3">
    <source>
        <dbReference type="EMBL" id="QEE20955.1"/>
    </source>
</evidence>
<dbReference type="CDD" id="cd04301">
    <property type="entry name" value="NAT_SF"/>
    <property type="match status" value="1"/>
</dbReference>
<dbReference type="Gene3D" id="3.40.630.30">
    <property type="match status" value="1"/>
</dbReference>
<proteinExistence type="predicted"/>
<dbReference type="OrthoDB" id="9797417at2"/>